<sequence length="269" mass="28115">MKRRQIALLGLLTSLALLVAGCGASSSGSSSGADSSLSDVQRKGELVIATEGTYKPFSFHENGGSGALTGYDVDVAQAVADKIGVKANFQETQFDGIFAGLDAKRFDVIANQISINPERQQKYEFSTPYTVSTGVVVTKSDNSSITSVADLKGKTTAQSLTSNWYKIATDAGANVQGVEGWAQSVALLQQGRVDAIVNDKLTYLDFVKTTPDSGLKIAAETTDKSLSAFALSKGASTLTAAIDKALSELAADGTLGKISDKYFGTDVSK</sequence>
<dbReference type="PROSITE" id="PS51257">
    <property type="entry name" value="PROKAR_LIPOPROTEIN"/>
    <property type="match status" value="1"/>
</dbReference>
<dbReference type="InterPro" id="IPR018313">
    <property type="entry name" value="SBP_3_CS"/>
</dbReference>
<evidence type="ECO:0000256" key="1">
    <source>
        <dbReference type="ARBA" id="ARBA00004196"/>
    </source>
</evidence>
<comment type="caution">
    <text evidence="8">The sequence shown here is derived from an EMBL/GenBank/DDBJ whole genome shotgun (WGS) entry which is preliminary data.</text>
</comment>
<evidence type="ECO:0000259" key="7">
    <source>
        <dbReference type="SMART" id="SM00079"/>
    </source>
</evidence>
<evidence type="ECO:0000256" key="2">
    <source>
        <dbReference type="ARBA" id="ARBA00010333"/>
    </source>
</evidence>
<feature type="signal peptide" evidence="5">
    <location>
        <begin position="1"/>
        <end position="32"/>
    </location>
</feature>
<name>A0ABU1JA01_9MICC</name>
<evidence type="ECO:0000256" key="3">
    <source>
        <dbReference type="ARBA" id="ARBA00022729"/>
    </source>
</evidence>
<gene>
    <name evidence="8" type="ORF">JOE69_001476</name>
</gene>
<evidence type="ECO:0000313" key="8">
    <source>
        <dbReference type="EMBL" id="MDR6269238.1"/>
    </source>
</evidence>
<dbReference type="CDD" id="cd13711">
    <property type="entry name" value="PBP2_Ngo0372_TcyA"/>
    <property type="match status" value="1"/>
</dbReference>
<dbReference type="Gene3D" id="3.40.190.10">
    <property type="entry name" value="Periplasmic binding protein-like II"/>
    <property type="match status" value="2"/>
</dbReference>
<feature type="chain" id="PRO_5046039054" evidence="5">
    <location>
        <begin position="33"/>
        <end position="269"/>
    </location>
</feature>
<keyword evidence="9" id="KW-1185">Reference proteome</keyword>
<feature type="domain" description="Solute-binding protein family 3/N-terminal" evidence="6">
    <location>
        <begin position="45"/>
        <end position="266"/>
    </location>
</feature>
<comment type="subcellular location">
    <subcellularLocation>
        <location evidence="1">Cell envelope</location>
    </subcellularLocation>
</comment>
<dbReference type="PANTHER" id="PTHR35936">
    <property type="entry name" value="MEMBRANE-BOUND LYTIC MUREIN TRANSGLYCOSYLASE F"/>
    <property type="match status" value="1"/>
</dbReference>
<evidence type="ECO:0000256" key="5">
    <source>
        <dbReference type="SAM" id="SignalP"/>
    </source>
</evidence>
<feature type="domain" description="Ionotropic glutamate receptor C-terminal" evidence="7">
    <location>
        <begin position="45"/>
        <end position="265"/>
    </location>
</feature>
<dbReference type="RefSeq" id="WP_309797393.1">
    <property type="nucleotide sequence ID" value="NZ_BAAAHY010000001.1"/>
</dbReference>
<reference evidence="8 9" key="1">
    <citation type="submission" date="2023-07" db="EMBL/GenBank/DDBJ databases">
        <title>Sequencing the genomes of 1000 actinobacteria strains.</title>
        <authorList>
            <person name="Klenk H.-P."/>
        </authorList>
    </citation>
    <scope>NUCLEOTIDE SEQUENCE [LARGE SCALE GENOMIC DNA]</scope>
    <source>
        <strain evidence="8 9">DSM 14555</strain>
    </source>
</reference>
<comment type="similarity">
    <text evidence="2 4">Belongs to the bacterial solute-binding protein 3 family.</text>
</comment>
<evidence type="ECO:0000256" key="4">
    <source>
        <dbReference type="RuleBase" id="RU003744"/>
    </source>
</evidence>
<dbReference type="InterPro" id="IPR001320">
    <property type="entry name" value="Iontro_rcpt_C"/>
</dbReference>
<dbReference type="EMBL" id="JAVDQF010000001">
    <property type="protein sequence ID" value="MDR6269238.1"/>
    <property type="molecule type" value="Genomic_DNA"/>
</dbReference>
<accession>A0ABU1JA01</accession>
<dbReference type="SUPFAM" id="SSF53850">
    <property type="entry name" value="Periplasmic binding protein-like II"/>
    <property type="match status" value="1"/>
</dbReference>
<proteinExistence type="inferred from homology"/>
<evidence type="ECO:0000313" key="9">
    <source>
        <dbReference type="Proteomes" id="UP001185069"/>
    </source>
</evidence>
<protein>
    <submittedName>
        <fullName evidence="8">Cystine transport system substrate-binding protein</fullName>
    </submittedName>
</protein>
<organism evidence="8 9">
    <name type="scientific">Arthrobacter russicus</name>
    <dbReference type="NCBI Taxonomy" id="172040"/>
    <lineage>
        <taxon>Bacteria</taxon>
        <taxon>Bacillati</taxon>
        <taxon>Actinomycetota</taxon>
        <taxon>Actinomycetes</taxon>
        <taxon>Micrococcales</taxon>
        <taxon>Micrococcaceae</taxon>
        <taxon>Arthrobacter</taxon>
    </lineage>
</organism>
<evidence type="ECO:0000259" key="6">
    <source>
        <dbReference type="SMART" id="SM00062"/>
    </source>
</evidence>
<dbReference type="InterPro" id="IPR001638">
    <property type="entry name" value="Solute-binding_3/MltF_N"/>
</dbReference>
<dbReference type="Proteomes" id="UP001185069">
    <property type="component" value="Unassembled WGS sequence"/>
</dbReference>
<dbReference type="Pfam" id="PF00497">
    <property type="entry name" value="SBP_bac_3"/>
    <property type="match status" value="1"/>
</dbReference>
<dbReference type="PROSITE" id="PS01039">
    <property type="entry name" value="SBP_BACTERIAL_3"/>
    <property type="match status" value="1"/>
</dbReference>
<dbReference type="SMART" id="SM00079">
    <property type="entry name" value="PBPe"/>
    <property type="match status" value="1"/>
</dbReference>
<dbReference type="PANTHER" id="PTHR35936:SF34">
    <property type="entry name" value="ABC TRANSPORTER EXTRACELLULAR-BINDING PROTEIN YCKB-RELATED"/>
    <property type="match status" value="1"/>
</dbReference>
<dbReference type="SMART" id="SM00062">
    <property type="entry name" value="PBPb"/>
    <property type="match status" value="1"/>
</dbReference>
<keyword evidence="3 5" id="KW-0732">Signal</keyword>